<protein>
    <submittedName>
        <fullName evidence="2">Uncharacterized protein</fullName>
    </submittedName>
</protein>
<reference evidence="2 3" key="1">
    <citation type="submission" date="2023-05" db="EMBL/GenBank/DDBJ databases">
        <authorList>
            <person name="Gao F."/>
        </authorList>
    </citation>
    <scope>NUCLEOTIDE SEQUENCE [LARGE SCALE GENOMIC DNA]</scope>
    <source>
        <strain evidence="2 3">MIMF12</strain>
    </source>
</reference>
<dbReference type="EMBL" id="JASNGB010000139">
    <property type="protein sequence ID" value="MDL2345031.1"/>
    <property type="molecule type" value="Genomic_DNA"/>
</dbReference>
<accession>A0ABT7JIZ6</accession>
<proteinExistence type="predicted"/>
<dbReference type="Proteomes" id="UP001302059">
    <property type="component" value="Unassembled WGS sequence"/>
</dbReference>
<evidence type="ECO:0000256" key="1">
    <source>
        <dbReference type="SAM" id="MobiDB-lite"/>
    </source>
</evidence>
<sequence length="148" mass="15058">MRRRWLIGTVLLALAAGGGGYLYLTHERVAAVGQVVYHELDGDGLPPPAGVLDDPVFADLPPRDPDRPVSLGRYLPPDPAPEAGPPPEPPPAPEPGPASAPEPVDPQPPPEAASPPPSAEPPETPVPEAASPVPPPAPPAQDAATPAP</sequence>
<comment type="caution">
    <text evidence="2">The sequence shown here is derived from an EMBL/GenBank/DDBJ whole genome shotgun (WGS) entry which is preliminary data.</text>
</comment>
<name>A0ABT7JIZ6_9DEIO</name>
<feature type="compositionally biased region" description="Pro residues" evidence="1">
    <location>
        <begin position="76"/>
        <end position="125"/>
    </location>
</feature>
<gene>
    <name evidence="2" type="ORF">QOL99_12840</name>
</gene>
<feature type="region of interest" description="Disordered" evidence="1">
    <location>
        <begin position="41"/>
        <end position="148"/>
    </location>
</feature>
<organism evidence="2 3">
    <name type="scientific">Deinococcus rhizophilus</name>
    <dbReference type="NCBI Taxonomy" id="3049544"/>
    <lineage>
        <taxon>Bacteria</taxon>
        <taxon>Thermotogati</taxon>
        <taxon>Deinococcota</taxon>
        <taxon>Deinococci</taxon>
        <taxon>Deinococcales</taxon>
        <taxon>Deinococcaceae</taxon>
        <taxon>Deinococcus</taxon>
    </lineage>
</organism>
<feature type="non-terminal residue" evidence="2">
    <location>
        <position position="148"/>
    </location>
</feature>
<evidence type="ECO:0000313" key="3">
    <source>
        <dbReference type="Proteomes" id="UP001302059"/>
    </source>
</evidence>
<keyword evidence="3" id="KW-1185">Reference proteome</keyword>
<evidence type="ECO:0000313" key="2">
    <source>
        <dbReference type="EMBL" id="MDL2345031.1"/>
    </source>
</evidence>